<evidence type="ECO:0000256" key="2">
    <source>
        <dbReference type="ARBA" id="ARBA00022741"/>
    </source>
</evidence>
<dbReference type="PANTHER" id="PTHR48013:SF9">
    <property type="entry name" value="DUAL SPECIFICITY MITOGEN-ACTIVATED PROTEIN KINASE KINASE 5"/>
    <property type="match status" value="1"/>
</dbReference>
<gene>
    <name evidence="12" type="ORF">M9Y10_010937</name>
</gene>
<dbReference type="EMBL" id="JAPFFF010000016">
    <property type="protein sequence ID" value="KAK8865392.1"/>
    <property type="molecule type" value="Genomic_DNA"/>
</dbReference>
<reference evidence="12 13" key="1">
    <citation type="submission" date="2024-04" db="EMBL/GenBank/DDBJ databases">
        <title>Tritrichomonas musculus Genome.</title>
        <authorList>
            <person name="Alves-Ferreira E."/>
            <person name="Grigg M."/>
            <person name="Lorenzi H."/>
            <person name="Galac M."/>
        </authorList>
    </citation>
    <scope>NUCLEOTIDE SEQUENCE [LARGE SCALE GENOMIC DNA]</scope>
    <source>
        <strain evidence="12 13">EAF2021</strain>
    </source>
</reference>
<proteinExistence type="inferred from homology"/>
<organism evidence="12 13">
    <name type="scientific">Tritrichomonas musculus</name>
    <dbReference type="NCBI Taxonomy" id="1915356"/>
    <lineage>
        <taxon>Eukaryota</taxon>
        <taxon>Metamonada</taxon>
        <taxon>Parabasalia</taxon>
        <taxon>Tritrichomonadida</taxon>
        <taxon>Tritrichomonadidae</taxon>
        <taxon>Tritrichomonas</taxon>
    </lineage>
</organism>
<dbReference type="Proteomes" id="UP001470230">
    <property type="component" value="Unassembled WGS sequence"/>
</dbReference>
<feature type="compositionally biased region" description="Low complexity" evidence="10">
    <location>
        <begin position="413"/>
        <end position="466"/>
    </location>
</feature>
<keyword evidence="13" id="KW-1185">Reference proteome</keyword>
<evidence type="ECO:0000256" key="1">
    <source>
        <dbReference type="ARBA" id="ARBA00022679"/>
    </source>
</evidence>
<comment type="catalytic activity">
    <reaction evidence="9">
        <text>L-tyrosyl-[protein] + ATP = O-phospho-L-tyrosyl-[protein] + ADP + H(+)</text>
        <dbReference type="Rhea" id="RHEA:10596"/>
        <dbReference type="Rhea" id="RHEA-COMP:10136"/>
        <dbReference type="Rhea" id="RHEA-COMP:20101"/>
        <dbReference type="ChEBI" id="CHEBI:15378"/>
        <dbReference type="ChEBI" id="CHEBI:30616"/>
        <dbReference type="ChEBI" id="CHEBI:46858"/>
        <dbReference type="ChEBI" id="CHEBI:61978"/>
        <dbReference type="ChEBI" id="CHEBI:456216"/>
        <dbReference type="EC" id="2.7.12.2"/>
    </reaction>
</comment>
<evidence type="ECO:0000256" key="4">
    <source>
        <dbReference type="ARBA" id="ARBA00022840"/>
    </source>
</evidence>
<keyword evidence="2" id="KW-0547">Nucleotide-binding</keyword>
<dbReference type="SMART" id="SM00220">
    <property type="entry name" value="S_TKc"/>
    <property type="match status" value="1"/>
</dbReference>
<sequence>MNQIQIEKYKKDLKDYILIKQINSGASGIVYEVKNIKTNETYAAKVIHYSNDDQYKETINREIGIMMRVVHPTLIGFQGFSLVDFNGIPNITILMDYIELGSLSDVLDKFQHSLLEKVYDNTSRQIILVGIAYGMMQLHQRHVIHRDLKPENILIDSNYFPHISDFGYSKIYEIGHTLSQSKTCGTMIYMAPEVLKGAPYDGKADVYSFSIIMFQVLTDTFPYPLVKAMKMTEYQFQINVVEKNYRPEFPEDITIKESLVNLVKKCWSPDPKERPTFEEIFNKLAYSKDFSIYDMIENDQTDEKKYFLDDIDESALESYIEDISNSDHKIDQNEKELIDKIKEYKNIIQEKENRIKELEKQNKDNQENGKINEQLEEKNKKIQEQNKTIEEKEKYIQQLEEQNKKLLLQIQNQQNTQNQQNQSQQNTQNQSQQNTQNQSQQNTQNQSQQNTQNQSQQNNTNSNNSNEITKSESESNQQKKFIVETKITTKEPVHCKIHQNQPKQVESNQPKAQSQRKPVQQTKTTTAFDSSQSKLQAKNVVNHPKKVSKPAPATTSSLKSATLIKPSVSTGVMQSSKFANTGPFTKASVVKTAKKKTGFGLFEEAHQDVIDLMDEYTNLE</sequence>
<evidence type="ECO:0000256" key="9">
    <source>
        <dbReference type="ARBA" id="ARBA00051693"/>
    </source>
</evidence>
<comment type="caution">
    <text evidence="12">The sequence shown here is derived from an EMBL/GenBank/DDBJ whole genome shotgun (WGS) entry which is preliminary data.</text>
</comment>
<feature type="domain" description="Protein kinase" evidence="11">
    <location>
        <begin position="16"/>
        <end position="287"/>
    </location>
</feature>
<evidence type="ECO:0000256" key="8">
    <source>
        <dbReference type="ARBA" id="ARBA00049299"/>
    </source>
</evidence>
<evidence type="ECO:0000256" key="3">
    <source>
        <dbReference type="ARBA" id="ARBA00022777"/>
    </source>
</evidence>
<dbReference type="Pfam" id="PF00069">
    <property type="entry name" value="Pkinase"/>
    <property type="match status" value="1"/>
</dbReference>
<dbReference type="EC" id="2.7.12.2" evidence="6"/>
<dbReference type="PROSITE" id="PS50011">
    <property type="entry name" value="PROTEIN_KINASE_DOM"/>
    <property type="match status" value="1"/>
</dbReference>
<dbReference type="Gene3D" id="1.10.510.10">
    <property type="entry name" value="Transferase(Phosphotransferase) domain 1"/>
    <property type="match status" value="1"/>
</dbReference>
<keyword evidence="1" id="KW-0808">Transferase</keyword>
<feature type="compositionally biased region" description="Basic and acidic residues" evidence="10">
    <location>
        <begin position="358"/>
        <end position="367"/>
    </location>
</feature>
<evidence type="ECO:0000313" key="12">
    <source>
        <dbReference type="EMBL" id="KAK8865392.1"/>
    </source>
</evidence>
<comment type="catalytic activity">
    <reaction evidence="7">
        <text>L-seryl-[protein] + ATP = O-phospho-L-seryl-[protein] + ADP + H(+)</text>
        <dbReference type="Rhea" id="RHEA:17989"/>
        <dbReference type="Rhea" id="RHEA-COMP:9863"/>
        <dbReference type="Rhea" id="RHEA-COMP:11604"/>
        <dbReference type="ChEBI" id="CHEBI:15378"/>
        <dbReference type="ChEBI" id="CHEBI:29999"/>
        <dbReference type="ChEBI" id="CHEBI:30616"/>
        <dbReference type="ChEBI" id="CHEBI:83421"/>
        <dbReference type="ChEBI" id="CHEBI:456216"/>
        <dbReference type="EC" id="2.7.12.2"/>
    </reaction>
</comment>
<feature type="compositionally biased region" description="Polar residues" evidence="10">
    <location>
        <begin position="498"/>
        <end position="536"/>
    </location>
</feature>
<evidence type="ECO:0000256" key="6">
    <source>
        <dbReference type="ARBA" id="ARBA00038999"/>
    </source>
</evidence>
<evidence type="ECO:0000256" key="7">
    <source>
        <dbReference type="ARBA" id="ARBA00049014"/>
    </source>
</evidence>
<evidence type="ECO:0000256" key="10">
    <source>
        <dbReference type="SAM" id="MobiDB-lite"/>
    </source>
</evidence>
<comment type="similarity">
    <text evidence="5">Belongs to the protein kinase superfamily. STE Ser/Thr protein kinase family. MAP kinase kinase subfamily.</text>
</comment>
<feature type="region of interest" description="Disordered" evidence="10">
    <location>
        <begin position="413"/>
        <end position="478"/>
    </location>
</feature>
<dbReference type="InterPro" id="IPR011009">
    <property type="entry name" value="Kinase-like_dom_sf"/>
</dbReference>
<keyword evidence="4" id="KW-0067">ATP-binding</keyword>
<feature type="region of interest" description="Disordered" evidence="10">
    <location>
        <begin position="491"/>
        <end position="536"/>
    </location>
</feature>
<evidence type="ECO:0000259" key="11">
    <source>
        <dbReference type="PROSITE" id="PS50011"/>
    </source>
</evidence>
<dbReference type="InterPro" id="IPR001245">
    <property type="entry name" value="Ser-Thr/Tyr_kinase_cat_dom"/>
</dbReference>
<dbReference type="InterPro" id="IPR000719">
    <property type="entry name" value="Prot_kinase_dom"/>
</dbReference>
<keyword evidence="3" id="KW-0418">Kinase</keyword>
<dbReference type="PRINTS" id="PR00109">
    <property type="entry name" value="TYRKINASE"/>
</dbReference>
<dbReference type="PROSITE" id="PS00108">
    <property type="entry name" value="PROTEIN_KINASE_ST"/>
    <property type="match status" value="1"/>
</dbReference>
<dbReference type="InterPro" id="IPR008271">
    <property type="entry name" value="Ser/Thr_kinase_AS"/>
</dbReference>
<feature type="region of interest" description="Disordered" evidence="10">
    <location>
        <begin position="358"/>
        <end position="379"/>
    </location>
</feature>
<comment type="catalytic activity">
    <reaction evidence="8">
        <text>L-threonyl-[protein] + ATP = O-phospho-L-threonyl-[protein] + ADP + H(+)</text>
        <dbReference type="Rhea" id="RHEA:46608"/>
        <dbReference type="Rhea" id="RHEA-COMP:11060"/>
        <dbReference type="Rhea" id="RHEA-COMP:11605"/>
        <dbReference type="ChEBI" id="CHEBI:15378"/>
        <dbReference type="ChEBI" id="CHEBI:30013"/>
        <dbReference type="ChEBI" id="CHEBI:30616"/>
        <dbReference type="ChEBI" id="CHEBI:61977"/>
        <dbReference type="ChEBI" id="CHEBI:456216"/>
        <dbReference type="EC" id="2.7.12.2"/>
    </reaction>
</comment>
<dbReference type="PANTHER" id="PTHR48013">
    <property type="entry name" value="DUAL SPECIFICITY MITOGEN-ACTIVATED PROTEIN KINASE KINASE 5-RELATED"/>
    <property type="match status" value="1"/>
</dbReference>
<evidence type="ECO:0000256" key="5">
    <source>
        <dbReference type="ARBA" id="ARBA00038035"/>
    </source>
</evidence>
<evidence type="ECO:0000313" key="13">
    <source>
        <dbReference type="Proteomes" id="UP001470230"/>
    </source>
</evidence>
<dbReference type="SUPFAM" id="SSF56112">
    <property type="entry name" value="Protein kinase-like (PK-like)"/>
    <property type="match status" value="1"/>
</dbReference>
<accession>A0ABR2IM83</accession>
<name>A0ABR2IM83_9EUKA</name>
<protein>
    <recommendedName>
        <fullName evidence="6">mitogen-activated protein kinase kinase</fullName>
        <ecNumber evidence="6">2.7.12.2</ecNumber>
    </recommendedName>
</protein>